<dbReference type="RefSeq" id="WP_340367815.1">
    <property type="nucleotide sequence ID" value="NZ_JBBKZV010000041.1"/>
</dbReference>
<keyword evidence="2" id="KW-1185">Reference proteome</keyword>
<reference evidence="1 2" key="1">
    <citation type="submission" date="2024-03" db="EMBL/GenBank/DDBJ databases">
        <title>Novel species of the genus Variovorax.</title>
        <authorList>
            <person name="Liu Q."/>
            <person name="Xin Y.-H."/>
        </authorList>
    </citation>
    <scope>NUCLEOTIDE SEQUENCE [LARGE SCALE GENOMIC DNA]</scope>
    <source>
        <strain evidence="1 2">KACC 18501</strain>
    </source>
</reference>
<dbReference type="Proteomes" id="UP001363010">
    <property type="component" value="Unassembled WGS sequence"/>
</dbReference>
<comment type="caution">
    <text evidence="1">The sequence shown here is derived from an EMBL/GenBank/DDBJ whole genome shotgun (WGS) entry which is preliminary data.</text>
</comment>
<accession>A0ABU8W9S6</accession>
<evidence type="ECO:0000313" key="2">
    <source>
        <dbReference type="Proteomes" id="UP001363010"/>
    </source>
</evidence>
<sequence>MVDLFNRLFVARDAYAPLIVESRTVVDGSRVGGAPPVASPAGMRFYLTIEGRDVDVRCAGTALSFFCDERDVGTIRLVVHASARSASPGRAITVGDLITERSGLPALPALGAMTSKIGGRPGYVQHELREDVGDLEFVFQWLEDSMPTDLPILIGDGAIYVFARRQHRSFDLHSACAFVQLG</sequence>
<proteinExistence type="predicted"/>
<evidence type="ECO:0000313" key="1">
    <source>
        <dbReference type="EMBL" id="MEJ8826779.1"/>
    </source>
</evidence>
<protein>
    <submittedName>
        <fullName evidence="1">Uncharacterized protein</fullName>
    </submittedName>
</protein>
<gene>
    <name evidence="1" type="ORF">WKW80_33030</name>
</gene>
<dbReference type="EMBL" id="JBBKZV010000041">
    <property type="protein sequence ID" value="MEJ8826779.1"/>
    <property type="molecule type" value="Genomic_DNA"/>
</dbReference>
<name>A0ABU8W9S6_9BURK</name>
<organism evidence="1 2">
    <name type="scientific">Variovorax humicola</name>
    <dbReference type="NCBI Taxonomy" id="1769758"/>
    <lineage>
        <taxon>Bacteria</taxon>
        <taxon>Pseudomonadati</taxon>
        <taxon>Pseudomonadota</taxon>
        <taxon>Betaproteobacteria</taxon>
        <taxon>Burkholderiales</taxon>
        <taxon>Comamonadaceae</taxon>
        <taxon>Variovorax</taxon>
    </lineage>
</organism>